<reference evidence="1 2" key="1">
    <citation type="journal article" date="2019" name="Commun. Biol.">
        <title>The bagworm genome reveals a unique fibroin gene that provides high tensile strength.</title>
        <authorList>
            <person name="Kono N."/>
            <person name="Nakamura H."/>
            <person name="Ohtoshi R."/>
            <person name="Tomita M."/>
            <person name="Numata K."/>
            <person name="Arakawa K."/>
        </authorList>
    </citation>
    <scope>NUCLEOTIDE SEQUENCE [LARGE SCALE GENOMIC DNA]</scope>
</reference>
<protein>
    <submittedName>
        <fullName evidence="1">Uncharacterized protein</fullName>
    </submittedName>
</protein>
<accession>A0A4C1WDL6</accession>
<gene>
    <name evidence="1" type="ORF">EVAR_96804_1</name>
</gene>
<dbReference type="AlphaFoldDB" id="A0A4C1WDL6"/>
<proteinExistence type="predicted"/>
<organism evidence="1 2">
    <name type="scientific">Eumeta variegata</name>
    <name type="common">Bagworm moth</name>
    <name type="synonym">Eumeta japonica</name>
    <dbReference type="NCBI Taxonomy" id="151549"/>
    <lineage>
        <taxon>Eukaryota</taxon>
        <taxon>Metazoa</taxon>
        <taxon>Ecdysozoa</taxon>
        <taxon>Arthropoda</taxon>
        <taxon>Hexapoda</taxon>
        <taxon>Insecta</taxon>
        <taxon>Pterygota</taxon>
        <taxon>Neoptera</taxon>
        <taxon>Endopterygota</taxon>
        <taxon>Lepidoptera</taxon>
        <taxon>Glossata</taxon>
        <taxon>Ditrysia</taxon>
        <taxon>Tineoidea</taxon>
        <taxon>Psychidae</taxon>
        <taxon>Oiketicinae</taxon>
        <taxon>Eumeta</taxon>
    </lineage>
</organism>
<name>A0A4C1WDL6_EUMVA</name>
<sequence length="125" mass="13815">MTGGIRTLLRESAPLTSAAKKDPWAEAPLPTGPPAIATSRSFIYGRLIDEAKCRMNESIYGLWPCLCARLTSAVSDENSINTDLELIASDPRDKCTAVPERRTTKPEFITSEHYVHTLNYSIISM</sequence>
<keyword evidence="2" id="KW-1185">Reference proteome</keyword>
<evidence type="ECO:0000313" key="1">
    <source>
        <dbReference type="EMBL" id="GBP48215.1"/>
    </source>
</evidence>
<dbReference type="Proteomes" id="UP000299102">
    <property type="component" value="Unassembled WGS sequence"/>
</dbReference>
<dbReference type="EMBL" id="BGZK01000519">
    <property type="protein sequence ID" value="GBP48215.1"/>
    <property type="molecule type" value="Genomic_DNA"/>
</dbReference>
<evidence type="ECO:0000313" key="2">
    <source>
        <dbReference type="Proteomes" id="UP000299102"/>
    </source>
</evidence>
<comment type="caution">
    <text evidence="1">The sequence shown here is derived from an EMBL/GenBank/DDBJ whole genome shotgun (WGS) entry which is preliminary data.</text>
</comment>